<gene>
    <name evidence="1" type="ORF">MNBD_GAMMA22-2469</name>
</gene>
<name>A0A3B1AFV8_9ZZZZ</name>
<protein>
    <submittedName>
        <fullName evidence="1">Uncharacterized protein</fullName>
    </submittedName>
</protein>
<accession>A0A3B1AFV8</accession>
<organism evidence="1">
    <name type="scientific">hydrothermal vent metagenome</name>
    <dbReference type="NCBI Taxonomy" id="652676"/>
    <lineage>
        <taxon>unclassified sequences</taxon>
        <taxon>metagenomes</taxon>
        <taxon>ecological metagenomes</taxon>
    </lineage>
</organism>
<dbReference type="EMBL" id="UOFS01000037">
    <property type="protein sequence ID" value="VAW98367.1"/>
    <property type="molecule type" value="Genomic_DNA"/>
</dbReference>
<evidence type="ECO:0000313" key="1">
    <source>
        <dbReference type="EMBL" id="VAW98367.1"/>
    </source>
</evidence>
<proteinExistence type="predicted"/>
<reference evidence="1" key="1">
    <citation type="submission" date="2018-06" db="EMBL/GenBank/DDBJ databases">
        <authorList>
            <person name="Zhirakovskaya E."/>
        </authorList>
    </citation>
    <scope>NUCLEOTIDE SEQUENCE</scope>
</reference>
<dbReference type="AlphaFoldDB" id="A0A3B1AFV8"/>
<dbReference type="PROSITE" id="PS51257">
    <property type="entry name" value="PROKAR_LIPOPROTEIN"/>
    <property type="match status" value="1"/>
</dbReference>
<sequence length="196" mass="21537">MNSRLKIFLSNMLSIMFIVSSIGCLAQADEQQSSIDDSDVEADDKVETLFGANVPNTSFDLYSSSILEAQNEISFVCVINSPYELRRFELKCDEAKYLDVKLADCCIEGDIWQAKAKVWDAKPNSAITVTPSKANQQSVAARVYNDGGTKLNPKQLTALIECSYKSGINQFPAAALFTAKSDGYCTMKDLGVKINM</sequence>